<reference evidence="4" key="1">
    <citation type="submission" date="2016-10" db="EMBL/GenBank/DDBJ databases">
        <authorList>
            <person name="Varghese N."/>
            <person name="Submissions S."/>
        </authorList>
    </citation>
    <scope>NUCLEOTIDE SEQUENCE [LARGE SCALE GENOMIC DNA]</scope>
    <source>
        <strain evidence="4">DSM 17038</strain>
    </source>
</reference>
<feature type="signal peptide" evidence="1">
    <location>
        <begin position="1"/>
        <end position="29"/>
    </location>
</feature>
<dbReference type="RefSeq" id="WP_092475129.1">
    <property type="nucleotide sequence ID" value="NZ_FOOX01000024.1"/>
</dbReference>
<evidence type="ECO:0000256" key="1">
    <source>
        <dbReference type="SAM" id="SignalP"/>
    </source>
</evidence>
<dbReference type="Gene3D" id="2.30.30.40">
    <property type="entry name" value="SH3 Domains"/>
    <property type="match status" value="1"/>
</dbReference>
<gene>
    <name evidence="3" type="ORF">SAMN05660649_04708</name>
</gene>
<sequence>MLKKSVKSKIAIFVLSLTMLLGTASLAMAGVAPVDKAAANGVSAPQSIESIHYHVTGTTYIRSGPGTSYSILRTVYAGDTVWYNSELTDYGNGWTPVYIGSTEGYILDSKIQEY</sequence>
<feature type="domain" description="SH3b" evidence="2">
    <location>
        <begin position="58"/>
        <end position="107"/>
    </location>
</feature>
<organism evidence="3 4">
    <name type="scientific">Desulfotruncus arcticus DSM 17038</name>
    <dbReference type="NCBI Taxonomy" id="1121424"/>
    <lineage>
        <taxon>Bacteria</taxon>
        <taxon>Bacillati</taxon>
        <taxon>Bacillota</taxon>
        <taxon>Clostridia</taxon>
        <taxon>Eubacteriales</taxon>
        <taxon>Desulfallaceae</taxon>
        <taxon>Desulfotruncus</taxon>
    </lineage>
</organism>
<proteinExistence type="predicted"/>
<feature type="chain" id="PRO_5039625233" evidence="1">
    <location>
        <begin position="30"/>
        <end position="114"/>
    </location>
</feature>
<accession>A0A1I2Z1Q2</accession>
<dbReference type="AlphaFoldDB" id="A0A1I2Z1Q2"/>
<dbReference type="InterPro" id="IPR003646">
    <property type="entry name" value="SH3-like_bac-type"/>
</dbReference>
<evidence type="ECO:0000313" key="4">
    <source>
        <dbReference type="Proteomes" id="UP000199337"/>
    </source>
</evidence>
<protein>
    <submittedName>
        <fullName evidence="3">SH3 domain-containing protein</fullName>
    </submittedName>
</protein>
<name>A0A1I2Z1Q2_9FIRM</name>
<dbReference type="Proteomes" id="UP000199337">
    <property type="component" value="Unassembled WGS sequence"/>
</dbReference>
<evidence type="ECO:0000313" key="3">
    <source>
        <dbReference type="EMBL" id="SFH31555.1"/>
    </source>
</evidence>
<keyword evidence="4" id="KW-1185">Reference proteome</keyword>
<dbReference type="OrthoDB" id="2081488at2"/>
<keyword evidence="1" id="KW-0732">Signal</keyword>
<dbReference type="EMBL" id="FOOX01000024">
    <property type="protein sequence ID" value="SFH31555.1"/>
    <property type="molecule type" value="Genomic_DNA"/>
</dbReference>
<dbReference type="Pfam" id="PF08239">
    <property type="entry name" value="SH3_3"/>
    <property type="match status" value="1"/>
</dbReference>
<evidence type="ECO:0000259" key="2">
    <source>
        <dbReference type="Pfam" id="PF08239"/>
    </source>
</evidence>